<comment type="caution">
    <text evidence="2">The sequence shown here is derived from an EMBL/GenBank/DDBJ whole genome shotgun (WGS) entry which is preliminary data.</text>
</comment>
<sequence>MTRDPEDTDLPGCASAPQRIWLLGPPGAGKTTLGRRLAEGLACPHHELDAYFWHQGWTRADSDGFHAAVTELAARETWIIDGQYHDAHPVLASRADTVIWLDVPLGVALWRVTRRTLRRLLTRTALWNDNRETLGSALGLLVWTARSHRNVAAVNRPLLARLAARDVRTVRTASAQAALTELLGAHPAAPAARRTAGRTPAAPSSEPPASDGTDPLAPARRQ</sequence>
<protein>
    <recommendedName>
        <fullName evidence="4">Adenylate kinase</fullName>
    </recommendedName>
</protein>
<proteinExistence type="predicted"/>
<dbReference type="PANTHER" id="PTHR37816:SF1">
    <property type="entry name" value="TOXIN"/>
    <property type="match status" value="1"/>
</dbReference>
<dbReference type="Proteomes" id="UP000653411">
    <property type="component" value="Unassembled WGS sequence"/>
</dbReference>
<dbReference type="PRINTS" id="PR01100">
    <property type="entry name" value="SHIKIMTKNASE"/>
</dbReference>
<name>A0A917UFB7_9ACTN</name>
<keyword evidence="3" id="KW-1185">Reference proteome</keyword>
<accession>A0A917UFB7</accession>
<feature type="region of interest" description="Disordered" evidence="1">
    <location>
        <begin position="186"/>
        <end position="222"/>
    </location>
</feature>
<gene>
    <name evidence="2" type="ORF">GCM10011578_005560</name>
</gene>
<dbReference type="InterPro" id="IPR027417">
    <property type="entry name" value="P-loop_NTPase"/>
</dbReference>
<organism evidence="2 3">
    <name type="scientific">Streptomyces fuscichromogenes</name>
    <dbReference type="NCBI Taxonomy" id="1324013"/>
    <lineage>
        <taxon>Bacteria</taxon>
        <taxon>Bacillati</taxon>
        <taxon>Actinomycetota</taxon>
        <taxon>Actinomycetes</taxon>
        <taxon>Kitasatosporales</taxon>
        <taxon>Streptomycetaceae</taxon>
        <taxon>Streptomyces</taxon>
    </lineage>
</organism>
<feature type="compositionally biased region" description="Low complexity" evidence="1">
    <location>
        <begin position="186"/>
        <end position="210"/>
    </location>
</feature>
<reference evidence="2" key="1">
    <citation type="journal article" date="2014" name="Int. J. Syst. Evol. Microbiol.">
        <title>Complete genome sequence of Corynebacterium casei LMG S-19264T (=DSM 44701T), isolated from a smear-ripened cheese.</title>
        <authorList>
            <consortium name="US DOE Joint Genome Institute (JGI-PGF)"/>
            <person name="Walter F."/>
            <person name="Albersmeier A."/>
            <person name="Kalinowski J."/>
            <person name="Ruckert C."/>
        </authorList>
    </citation>
    <scope>NUCLEOTIDE SEQUENCE</scope>
    <source>
        <strain evidence="2">CGMCC 4.7110</strain>
    </source>
</reference>
<evidence type="ECO:0000256" key="1">
    <source>
        <dbReference type="SAM" id="MobiDB-lite"/>
    </source>
</evidence>
<dbReference type="EMBL" id="BMML01000001">
    <property type="protein sequence ID" value="GGM88854.1"/>
    <property type="molecule type" value="Genomic_DNA"/>
</dbReference>
<dbReference type="InterPro" id="IPR052922">
    <property type="entry name" value="Cytidylate_Kinase-2"/>
</dbReference>
<dbReference type="Gene3D" id="3.40.50.300">
    <property type="entry name" value="P-loop containing nucleotide triphosphate hydrolases"/>
    <property type="match status" value="1"/>
</dbReference>
<dbReference type="PANTHER" id="PTHR37816">
    <property type="entry name" value="YALI0E33011P"/>
    <property type="match status" value="1"/>
</dbReference>
<reference evidence="2" key="2">
    <citation type="submission" date="2020-09" db="EMBL/GenBank/DDBJ databases">
        <authorList>
            <person name="Sun Q."/>
            <person name="Zhou Y."/>
        </authorList>
    </citation>
    <scope>NUCLEOTIDE SEQUENCE</scope>
    <source>
        <strain evidence="2">CGMCC 4.7110</strain>
    </source>
</reference>
<dbReference type="SUPFAM" id="SSF52540">
    <property type="entry name" value="P-loop containing nucleoside triphosphate hydrolases"/>
    <property type="match status" value="1"/>
</dbReference>
<dbReference type="RefSeq" id="WP_189260887.1">
    <property type="nucleotide sequence ID" value="NZ_BMML01000001.1"/>
</dbReference>
<evidence type="ECO:0008006" key="4">
    <source>
        <dbReference type="Google" id="ProtNLM"/>
    </source>
</evidence>
<evidence type="ECO:0000313" key="2">
    <source>
        <dbReference type="EMBL" id="GGM88854.1"/>
    </source>
</evidence>
<evidence type="ECO:0000313" key="3">
    <source>
        <dbReference type="Proteomes" id="UP000653411"/>
    </source>
</evidence>
<dbReference type="AlphaFoldDB" id="A0A917UFB7"/>